<keyword evidence="5" id="KW-0378">Hydrolase</keyword>
<dbReference type="GeneID" id="80889641"/>
<feature type="region of interest" description="Disordered" evidence="6">
    <location>
        <begin position="734"/>
        <end position="825"/>
    </location>
</feature>
<feature type="compositionally biased region" description="Polar residues" evidence="6">
    <location>
        <begin position="1088"/>
        <end position="1106"/>
    </location>
</feature>
<feature type="region of interest" description="Disordered" evidence="6">
    <location>
        <begin position="205"/>
        <end position="328"/>
    </location>
</feature>
<keyword evidence="3" id="KW-0645">Protease</keyword>
<protein>
    <recommendedName>
        <fullName evidence="7">Ubiquitin-like protease family profile domain-containing protein</fullName>
    </recommendedName>
</protein>
<feature type="region of interest" description="Disordered" evidence="6">
    <location>
        <begin position="517"/>
        <end position="592"/>
    </location>
</feature>
<evidence type="ECO:0000256" key="3">
    <source>
        <dbReference type="ARBA" id="ARBA00022670"/>
    </source>
</evidence>
<evidence type="ECO:0000256" key="5">
    <source>
        <dbReference type="ARBA" id="ARBA00022801"/>
    </source>
</evidence>
<keyword evidence="2" id="KW-0597">Phosphoprotein</keyword>
<feature type="compositionally biased region" description="Polar residues" evidence="6">
    <location>
        <begin position="953"/>
        <end position="999"/>
    </location>
</feature>
<dbReference type="PANTHER" id="PTHR46896:SF3">
    <property type="entry name" value="FI06413P-RELATED"/>
    <property type="match status" value="1"/>
</dbReference>
<dbReference type="Gene3D" id="3.40.395.10">
    <property type="entry name" value="Adenoviral Proteinase, Chain A"/>
    <property type="match status" value="1"/>
</dbReference>
<dbReference type="KEGG" id="amus:LMH87_002482"/>
<accession>A0A9W8Q6D4</accession>
<comment type="caution">
    <text evidence="8">The sequence shown here is derived from an EMBL/GenBank/DDBJ whole genome shotgun (WGS) entry which is preliminary data.</text>
</comment>
<dbReference type="PANTHER" id="PTHR46896">
    <property type="entry name" value="SENTRIN-SPECIFIC PROTEASE"/>
    <property type="match status" value="1"/>
</dbReference>
<evidence type="ECO:0000256" key="4">
    <source>
        <dbReference type="ARBA" id="ARBA00022786"/>
    </source>
</evidence>
<feature type="domain" description="Ubiquitin-like protease family profile" evidence="7">
    <location>
        <begin position="628"/>
        <end position="893"/>
    </location>
</feature>
<evidence type="ECO:0000256" key="1">
    <source>
        <dbReference type="ARBA" id="ARBA00005234"/>
    </source>
</evidence>
<feature type="compositionally biased region" description="Basic and acidic residues" evidence="6">
    <location>
        <begin position="536"/>
        <end position="547"/>
    </location>
</feature>
<dbReference type="InterPro" id="IPR003653">
    <property type="entry name" value="Peptidase_C48_C"/>
</dbReference>
<evidence type="ECO:0000259" key="7">
    <source>
        <dbReference type="PROSITE" id="PS50600"/>
    </source>
</evidence>
<dbReference type="InterPro" id="IPR038765">
    <property type="entry name" value="Papain-like_cys_pep_sf"/>
</dbReference>
<dbReference type="Pfam" id="PF02902">
    <property type="entry name" value="Peptidase_C48"/>
    <property type="match status" value="1"/>
</dbReference>
<dbReference type="GO" id="GO:0016926">
    <property type="term" value="P:protein desumoylation"/>
    <property type="evidence" value="ECO:0007669"/>
    <property type="project" value="TreeGrafter"/>
</dbReference>
<proteinExistence type="inferred from homology"/>
<feature type="compositionally biased region" description="Low complexity" evidence="6">
    <location>
        <begin position="1038"/>
        <end position="1057"/>
    </location>
</feature>
<dbReference type="Pfam" id="PF25424">
    <property type="entry name" value="PH_35"/>
    <property type="match status" value="1"/>
</dbReference>
<evidence type="ECO:0000313" key="8">
    <source>
        <dbReference type="EMBL" id="KAJ4147992.1"/>
    </source>
</evidence>
<dbReference type="PROSITE" id="PS50600">
    <property type="entry name" value="ULP_PROTEASE"/>
    <property type="match status" value="1"/>
</dbReference>
<feature type="compositionally biased region" description="Polar residues" evidence="6">
    <location>
        <begin position="1068"/>
        <end position="1080"/>
    </location>
</feature>
<name>A0A9W8Q6D4_AKAMU</name>
<feature type="compositionally biased region" description="Low complexity" evidence="6">
    <location>
        <begin position="786"/>
        <end position="796"/>
    </location>
</feature>
<feature type="region of interest" description="Disordered" evidence="6">
    <location>
        <begin position="1032"/>
        <end position="1106"/>
    </location>
</feature>
<evidence type="ECO:0000256" key="6">
    <source>
        <dbReference type="SAM" id="MobiDB-lite"/>
    </source>
</evidence>
<dbReference type="InterPro" id="IPR051947">
    <property type="entry name" value="Sentrin-specific_protease"/>
</dbReference>
<dbReference type="InterPro" id="IPR057501">
    <property type="entry name" value="DeUb_enz_PH"/>
</dbReference>
<sequence>MKIKQSLLPRQIGSLHTILLCQQSCTAGLAADNAGDRGNPRYFLPAHSAGRSATCRHRHVVAATLLPHRAMSPRKSQRLASAASMIALQSASDENHCQLASVNSLHAPRPPAAHTLNIAQADGFGAFSPAILPSPKVQDPVPPAKAQDPEYFKDALAATTQSQRPSWNAIRRYYSEANSFPDYGPAQPDMGPERLRQMNQSWGSVNTLTKSGNKREFPESPRAPNQTLAKRQRIEVPLKDTFSPEPTHQTSPPSSRSTFTSRRHATRANSVRASNAKLDILVGIDDPHPGPSNVTSDIAPRPGGRKRHSANVYSPAVSKKTAKHHRAPTEFDEIETSEDELQSNHSTFSSNIRQTNFSQIKCSPRSRPRMRGDITPTKFRGNAPGEFKKHPMAILKAVSGKEMYDSPQNSHHSLSLHRSPSKPSFLEAWSDGKPDEEHQWVSFDVKDVSNLRYGGCYLSFRRSMIRGRPPTITLQFASAEGAAQVARMIDVCAAEGFTREEMKRMLDIAWKNAVQSSRHVRHDDAEAQRVPVSHGWRYDDAQIHPEAQEGGSKRLKNKMTTRPDHLDEPRRSASPVRRAGMETRRTRRVSPTRKEIPTVLERWSENNTSWEKDWNQTLVYPATGRNRASVDKEDILRLDEGEFLNDNLISFYMRYLQTKMERQRPELLSRVHIFSTFFFEKLTSRKGGINYDGVKSWTSKLDLFSYDYIVVPVNENAHWYLAVICNTPKLLEPAEHDSSPARLSTEASVLPRPESPIMTKVEREMSDISLEETTATRRSSRKLSHSRLLSSGLVSSPAKTGPATSSTATAVQGPRAPSRRSDASQARIITLDSLGSTHSPTCKALKEYLVEEARDKKHIDLVDLPGGMKARGIPEQTNFCDCGIFVLGYMEEFLKDPDDLVRRILSKDKVDWFIDAARLRKKVRNILFKLQREQTERLAQEREAKRHKKRTSKSPISSTSGTVSKASPRRLSTSKGAEPSTPRSPQQILPVTSPATCRSVTPPAVATRGTPGATRAITADNGIVAIVGTPQSAHTMDPSTQQSSPRPSNPQQVKLLPDSPPPSSSLDETNTNDTQDSVQLLSVARKLQTPQTCQTKTTSLYPASHS</sequence>
<dbReference type="Proteomes" id="UP001144673">
    <property type="component" value="Chromosome 3"/>
</dbReference>
<feature type="region of interest" description="Disordered" evidence="6">
    <location>
        <begin position="938"/>
        <end position="1017"/>
    </location>
</feature>
<dbReference type="RefSeq" id="XP_056050933.1">
    <property type="nucleotide sequence ID" value="XM_056193946.1"/>
</dbReference>
<gene>
    <name evidence="8" type="ORF">LMH87_002482</name>
</gene>
<feature type="compositionally biased region" description="Basic and acidic residues" evidence="6">
    <location>
        <begin position="561"/>
        <end position="571"/>
    </location>
</feature>
<evidence type="ECO:0000256" key="2">
    <source>
        <dbReference type="ARBA" id="ARBA00022553"/>
    </source>
</evidence>
<keyword evidence="4" id="KW-0833">Ubl conjugation pathway</keyword>
<organism evidence="8 9">
    <name type="scientific">Akanthomyces muscarius</name>
    <name type="common">Entomopathogenic fungus</name>
    <name type="synonym">Lecanicillium muscarium</name>
    <dbReference type="NCBI Taxonomy" id="2231603"/>
    <lineage>
        <taxon>Eukaryota</taxon>
        <taxon>Fungi</taxon>
        <taxon>Dikarya</taxon>
        <taxon>Ascomycota</taxon>
        <taxon>Pezizomycotina</taxon>
        <taxon>Sordariomycetes</taxon>
        <taxon>Hypocreomycetidae</taxon>
        <taxon>Hypocreales</taxon>
        <taxon>Cordycipitaceae</taxon>
        <taxon>Akanthomyces</taxon>
    </lineage>
</organism>
<dbReference type="EMBL" id="JAJHUN010000010">
    <property type="protein sequence ID" value="KAJ4147992.1"/>
    <property type="molecule type" value="Genomic_DNA"/>
</dbReference>
<dbReference type="AlphaFoldDB" id="A0A9W8Q6D4"/>
<feature type="region of interest" description="Disordered" evidence="6">
    <location>
        <begin position="360"/>
        <end position="386"/>
    </location>
</feature>
<feature type="compositionally biased region" description="Low complexity" evidence="6">
    <location>
        <begin position="250"/>
        <end position="260"/>
    </location>
</feature>
<evidence type="ECO:0000313" key="9">
    <source>
        <dbReference type="Proteomes" id="UP001144673"/>
    </source>
</evidence>
<keyword evidence="9" id="KW-1185">Reference proteome</keyword>
<dbReference type="SUPFAM" id="SSF54001">
    <property type="entry name" value="Cysteine proteinases"/>
    <property type="match status" value="1"/>
</dbReference>
<dbReference type="GO" id="GO:0070139">
    <property type="term" value="F:SUMO-specific endopeptidase activity"/>
    <property type="evidence" value="ECO:0007669"/>
    <property type="project" value="TreeGrafter"/>
</dbReference>
<reference evidence="8" key="1">
    <citation type="journal article" date="2023" name="Access Microbiol">
        <title>De-novo genome assembly for Akanthomyces muscarius, a biocontrol agent of insect agricultural pests.</title>
        <authorList>
            <person name="Erdos Z."/>
            <person name="Studholme D.J."/>
            <person name="Raymond B."/>
            <person name="Sharma M."/>
        </authorList>
    </citation>
    <scope>NUCLEOTIDE SEQUENCE</scope>
    <source>
        <strain evidence="8">Ve6</strain>
    </source>
</reference>
<dbReference type="GO" id="GO:0005737">
    <property type="term" value="C:cytoplasm"/>
    <property type="evidence" value="ECO:0007669"/>
    <property type="project" value="TreeGrafter"/>
</dbReference>
<dbReference type="GO" id="GO:0005634">
    <property type="term" value="C:nucleus"/>
    <property type="evidence" value="ECO:0007669"/>
    <property type="project" value="TreeGrafter"/>
</dbReference>
<comment type="similarity">
    <text evidence="1">Belongs to the peptidase C48 family.</text>
</comment>
<dbReference type="GO" id="GO:0006508">
    <property type="term" value="P:proteolysis"/>
    <property type="evidence" value="ECO:0007669"/>
    <property type="project" value="UniProtKB-KW"/>
</dbReference>